<keyword evidence="15" id="KW-1185">Reference proteome</keyword>
<dbReference type="PROSITE" id="PS50011">
    <property type="entry name" value="PROTEIN_KINASE_DOM"/>
    <property type="match status" value="1"/>
</dbReference>
<evidence type="ECO:0000256" key="5">
    <source>
        <dbReference type="ARBA" id="ARBA00023136"/>
    </source>
</evidence>
<evidence type="ECO:0000256" key="3">
    <source>
        <dbReference type="ARBA" id="ARBA00022729"/>
    </source>
</evidence>
<evidence type="ECO:0000259" key="12">
    <source>
        <dbReference type="PROSITE" id="PS50011"/>
    </source>
</evidence>
<keyword evidence="9" id="KW-0479">Metal-binding</keyword>
<feature type="signal peptide" evidence="11">
    <location>
        <begin position="1"/>
        <end position="23"/>
    </location>
</feature>
<dbReference type="GO" id="GO:0043235">
    <property type="term" value="C:receptor complex"/>
    <property type="evidence" value="ECO:0007669"/>
    <property type="project" value="TreeGrafter"/>
</dbReference>
<feature type="domain" description="Ig-like" evidence="13">
    <location>
        <begin position="22"/>
        <end position="121"/>
    </location>
</feature>
<dbReference type="InterPro" id="IPR050122">
    <property type="entry name" value="RTK"/>
</dbReference>
<keyword evidence="8" id="KW-0547">Nucleotide-binding</keyword>
<keyword evidence="7" id="KW-0325">Glycoprotein</keyword>
<dbReference type="Pfam" id="PF07714">
    <property type="entry name" value="PK_Tyr_Ser-Thr"/>
    <property type="match status" value="1"/>
</dbReference>
<name>A0A2G8JPQ2_STIJA</name>
<dbReference type="InterPro" id="IPR036179">
    <property type="entry name" value="Ig-like_dom_sf"/>
</dbReference>
<protein>
    <submittedName>
        <fullName evidence="14">Cadherin 96Ca</fullName>
    </submittedName>
</protein>
<dbReference type="GO" id="GO:0007169">
    <property type="term" value="P:cell surface receptor protein tyrosine kinase signaling pathway"/>
    <property type="evidence" value="ECO:0007669"/>
    <property type="project" value="TreeGrafter"/>
</dbReference>
<dbReference type="PANTHER" id="PTHR24416">
    <property type="entry name" value="TYROSINE-PROTEIN KINASE RECEPTOR"/>
    <property type="match status" value="1"/>
</dbReference>
<dbReference type="GO" id="GO:0046872">
    <property type="term" value="F:metal ion binding"/>
    <property type="evidence" value="ECO:0007669"/>
    <property type="project" value="UniProtKB-KW"/>
</dbReference>
<dbReference type="PRINTS" id="PR00109">
    <property type="entry name" value="TYRKINASE"/>
</dbReference>
<dbReference type="Gene3D" id="2.60.40.10">
    <property type="entry name" value="Immunoglobulins"/>
    <property type="match status" value="1"/>
</dbReference>
<dbReference type="InterPro" id="IPR000719">
    <property type="entry name" value="Prot_kinase_dom"/>
</dbReference>
<dbReference type="PIRSF" id="PIRSF000615">
    <property type="entry name" value="TyrPK_CSF1-R"/>
    <property type="match status" value="1"/>
</dbReference>
<dbReference type="GO" id="GO:0051897">
    <property type="term" value="P:positive regulation of phosphatidylinositol 3-kinase/protein kinase B signal transduction"/>
    <property type="evidence" value="ECO:0007669"/>
    <property type="project" value="TreeGrafter"/>
</dbReference>
<feature type="chain" id="PRO_5013856311" evidence="11">
    <location>
        <begin position="24"/>
        <end position="549"/>
    </location>
</feature>
<keyword evidence="9" id="KW-0460">Magnesium</keyword>
<evidence type="ECO:0000256" key="10">
    <source>
        <dbReference type="SAM" id="Phobius"/>
    </source>
</evidence>
<keyword evidence="6" id="KW-0675">Receptor</keyword>
<keyword evidence="3 11" id="KW-0732">Signal</keyword>
<dbReference type="STRING" id="307972.A0A2G8JPQ2"/>
<evidence type="ECO:0000313" key="14">
    <source>
        <dbReference type="EMBL" id="PIK37737.1"/>
    </source>
</evidence>
<sequence>MLITMEKYLAIIVFLVNLKSSHGVTITPSDLIVLKSSSLKMACPLDDHHRTSLKWEFNGRPLFVNMVNIGQTAKHHINAESYSLTIENATSSEEGLYSCSQNGSVIVSYNVDVAVDSNVISGTTLSAVMTEATKTFDSISAVMVNTTITDSPLQHNHSLSAFVWSGVILIIICCCIAAIAFAKKGASGSFLERCHYFISTRRHFLTTRHETPMTPVQPVQENQTPAQPVEYQEVSDQHIGTGCKHPQTSEEAKSSAYFISLLQEGEIQIYWLCYDNVRGINTVARTLSEKSNIKDIVSFRLLAKELRCIKYHDNVVKMLQADVDVVPPYMYFEFVDCGNVRDYLLRTCRYSKSKANENRKLINISLETAEAMDFLNANNFAHPALSARKILLKSNGQCKLYDFWSFDLSHQKVAKLLEKVDPPVPWLAPETIFLGEYNISSDVWSYGTVLWELFARGEYPYAQLSPNEIEIEVRKGVCLRQPPLCPGKMYSVMLRSWATMVKKRPTFGNIIEALTVLLRDEMKSGPHLPAQWSIIHWKNPMLQVRRTLE</sequence>
<evidence type="ECO:0000256" key="2">
    <source>
        <dbReference type="ARBA" id="ARBA00022692"/>
    </source>
</evidence>
<evidence type="ECO:0000256" key="6">
    <source>
        <dbReference type="ARBA" id="ARBA00023170"/>
    </source>
</evidence>
<dbReference type="EMBL" id="MRZV01001459">
    <property type="protein sequence ID" value="PIK37737.1"/>
    <property type="molecule type" value="Genomic_DNA"/>
</dbReference>
<dbReference type="InterPro" id="IPR001245">
    <property type="entry name" value="Ser-Thr/Tyr_kinase_cat_dom"/>
</dbReference>
<evidence type="ECO:0000256" key="7">
    <source>
        <dbReference type="ARBA" id="ARBA00023180"/>
    </source>
</evidence>
<feature type="binding site" evidence="8">
    <location>
        <position position="388"/>
    </location>
    <ligand>
        <name>ATP</name>
        <dbReference type="ChEBI" id="CHEBI:30616"/>
    </ligand>
</feature>
<gene>
    <name evidence="14" type="ORF">BSL78_25425</name>
</gene>
<reference evidence="14 15" key="1">
    <citation type="journal article" date="2017" name="PLoS Biol.">
        <title>The sea cucumber genome provides insights into morphological evolution and visceral regeneration.</title>
        <authorList>
            <person name="Zhang X."/>
            <person name="Sun L."/>
            <person name="Yuan J."/>
            <person name="Sun Y."/>
            <person name="Gao Y."/>
            <person name="Zhang L."/>
            <person name="Li S."/>
            <person name="Dai H."/>
            <person name="Hamel J.F."/>
            <person name="Liu C."/>
            <person name="Yu Y."/>
            <person name="Liu S."/>
            <person name="Lin W."/>
            <person name="Guo K."/>
            <person name="Jin S."/>
            <person name="Xu P."/>
            <person name="Storey K.B."/>
            <person name="Huan P."/>
            <person name="Zhang T."/>
            <person name="Zhou Y."/>
            <person name="Zhang J."/>
            <person name="Lin C."/>
            <person name="Li X."/>
            <person name="Xing L."/>
            <person name="Huo D."/>
            <person name="Sun M."/>
            <person name="Wang L."/>
            <person name="Mercier A."/>
            <person name="Li F."/>
            <person name="Yang H."/>
            <person name="Xiang J."/>
        </authorList>
    </citation>
    <scope>NUCLEOTIDE SEQUENCE [LARGE SCALE GENOMIC DNA]</scope>
    <source>
        <strain evidence="14">Shaxun</strain>
        <tissue evidence="14">Muscle</tissue>
    </source>
</reference>
<evidence type="ECO:0000256" key="1">
    <source>
        <dbReference type="ARBA" id="ARBA00004167"/>
    </source>
</evidence>
<accession>A0A2G8JPQ2</accession>
<dbReference type="Gene3D" id="1.10.510.10">
    <property type="entry name" value="Transferase(Phosphotransferase) domain 1"/>
    <property type="match status" value="1"/>
</dbReference>
<feature type="binding site" evidence="9">
    <location>
        <position position="402"/>
    </location>
    <ligand>
        <name>Mg(2+)</name>
        <dbReference type="ChEBI" id="CHEBI:18420"/>
    </ligand>
</feature>
<dbReference type="SUPFAM" id="SSF56112">
    <property type="entry name" value="Protein kinase-like (PK-like)"/>
    <property type="match status" value="1"/>
</dbReference>
<comment type="caution">
    <text evidence="14">The sequence shown here is derived from an EMBL/GenBank/DDBJ whole genome shotgun (WGS) entry which is preliminary data.</text>
</comment>
<feature type="domain" description="Protein kinase" evidence="12">
    <location>
        <begin position="256"/>
        <end position="518"/>
    </location>
</feature>
<dbReference type="PROSITE" id="PS50835">
    <property type="entry name" value="IG_LIKE"/>
    <property type="match status" value="1"/>
</dbReference>
<keyword evidence="5 10" id="KW-0472">Membrane</keyword>
<dbReference type="AlphaFoldDB" id="A0A2G8JPQ2"/>
<dbReference type="Pfam" id="PF07679">
    <property type="entry name" value="I-set"/>
    <property type="match status" value="1"/>
</dbReference>
<evidence type="ECO:0000256" key="9">
    <source>
        <dbReference type="PIRSR" id="PIRSR000615-3"/>
    </source>
</evidence>
<keyword evidence="2 10" id="KW-0812">Transmembrane</keyword>
<dbReference type="SUPFAM" id="SSF48726">
    <property type="entry name" value="Immunoglobulin"/>
    <property type="match status" value="1"/>
</dbReference>
<proteinExistence type="predicted"/>
<dbReference type="Proteomes" id="UP000230750">
    <property type="component" value="Unassembled WGS sequence"/>
</dbReference>
<keyword evidence="4 10" id="KW-1133">Transmembrane helix</keyword>
<evidence type="ECO:0000259" key="13">
    <source>
        <dbReference type="PROSITE" id="PS50835"/>
    </source>
</evidence>
<evidence type="ECO:0000256" key="4">
    <source>
        <dbReference type="ARBA" id="ARBA00022989"/>
    </source>
</evidence>
<dbReference type="GO" id="GO:0005524">
    <property type="term" value="F:ATP binding"/>
    <property type="evidence" value="ECO:0007669"/>
    <property type="project" value="UniProtKB-KW"/>
</dbReference>
<dbReference type="GO" id="GO:0004714">
    <property type="term" value="F:transmembrane receptor protein tyrosine kinase activity"/>
    <property type="evidence" value="ECO:0007669"/>
    <property type="project" value="TreeGrafter"/>
</dbReference>
<dbReference type="InterPro" id="IPR013098">
    <property type="entry name" value="Ig_I-set"/>
</dbReference>
<organism evidence="14 15">
    <name type="scientific">Stichopus japonicus</name>
    <name type="common">Sea cucumber</name>
    <dbReference type="NCBI Taxonomy" id="307972"/>
    <lineage>
        <taxon>Eukaryota</taxon>
        <taxon>Metazoa</taxon>
        <taxon>Echinodermata</taxon>
        <taxon>Eleutherozoa</taxon>
        <taxon>Echinozoa</taxon>
        <taxon>Holothuroidea</taxon>
        <taxon>Aspidochirotacea</taxon>
        <taxon>Aspidochirotida</taxon>
        <taxon>Stichopodidae</taxon>
        <taxon>Apostichopus</taxon>
    </lineage>
</organism>
<dbReference type="GO" id="GO:0010976">
    <property type="term" value="P:positive regulation of neuron projection development"/>
    <property type="evidence" value="ECO:0007669"/>
    <property type="project" value="TreeGrafter"/>
</dbReference>
<evidence type="ECO:0000313" key="15">
    <source>
        <dbReference type="Proteomes" id="UP000230750"/>
    </source>
</evidence>
<keyword evidence="8" id="KW-0067">ATP-binding</keyword>
<comment type="subcellular location">
    <subcellularLocation>
        <location evidence="1">Membrane</location>
        <topology evidence="1">Single-pass membrane protein</topology>
    </subcellularLocation>
</comment>
<dbReference type="GO" id="GO:0005886">
    <property type="term" value="C:plasma membrane"/>
    <property type="evidence" value="ECO:0007669"/>
    <property type="project" value="TreeGrafter"/>
</dbReference>
<dbReference type="InterPro" id="IPR007110">
    <property type="entry name" value="Ig-like_dom"/>
</dbReference>
<evidence type="ECO:0000256" key="11">
    <source>
        <dbReference type="SAM" id="SignalP"/>
    </source>
</evidence>
<dbReference type="PANTHER" id="PTHR24416:SF349">
    <property type="entry name" value="TYROSINE-PROTEIN KINASE RYK"/>
    <property type="match status" value="1"/>
</dbReference>
<dbReference type="InterPro" id="IPR013783">
    <property type="entry name" value="Ig-like_fold"/>
</dbReference>
<dbReference type="OrthoDB" id="535945at2759"/>
<feature type="transmembrane region" description="Helical" evidence="10">
    <location>
        <begin position="161"/>
        <end position="182"/>
    </location>
</feature>
<evidence type="ECO:0000256" key="8">
    <source>
        <dbReference type="PIRSR" id="PIRSR000615-2"/>
    </source>
</evidence>
<dbReference type="InterPro" id="IPR011009">
    <property type="entry name" value="Kinase-like_dom_sf"/>
</dbReference>